<feature type="region of interest" description="Disordered" evidence="1">
    <location>
        <begin position="566"/>
        <end position="586"/>
    </location>
</feature>
<reference evidence="2 3" key="2">
    <citation type="submission" date="2016-08" db="EMBL/GenBank/DDBJ databases">
        <title>Pervasive Adenine N6-methylation of Active Genes in Fungi.</title>
        <authorList>
            <consortium name="DOE Joint Genome Institute"/>
            <person name="Mondo S.J."/>
            <person name="Dannebaum R.O."/>
            <person name="Kuo R.C."/>
            <person name="Labutti K."/>
            <person name="Haridas S."/>
            <person name="Kuo A."/>
            <person name="Salamov A."/>
            <person name="Ahrendt S.R."/>
            <person name="Lipzen A."/>
            <person name="Sullivan W."/>
            <person name="Andreopoulos W.B."/>
            <person name="Clum A."/>
            <person name="Lindquist E."/>
            <person name="Daum C."/>
            <person name="Ramamoorthy G.K."/>
            <person name="Gryganskyi A."/>
            <person name="Culley D."/>
            <person name="Magnuson J.K."/>
            <person name="James T.Y."/>
            <person name="O'Malley M.A."/>
            <person name="Stajich J.E."/>
            <person name="Spatafora J.W."/>
            <person name="Visel A."/>
            <person name="Grigoriev I.V."/>
        </authorList>
    </citation>
    <scope>NUCLEOTIDE SEQUENCE [LARGE SCALE GENOMIC DNA]</scope>
    <source>
        <strain evidence="3">finn</strain>
    </source>
</reference>
<proteinExistence type="predicted"/>
<comment type="caution">
    <text evidence="2">The sequence shown here is derived from an EMBL/GenBank/DDBJ whole genome shotgun (WGS) entry which is preliminary data.</text>
</comment>
<dbReference type="Proteomes" id="UP000193719">
    <property type="component" value="Unassembled WGS sequence"/>
</dbReference>
<sequence>MSGSTGLLEDTYRRQYFNSPKINNDNSFISLETLTNDTSPKFSSNERNANVRNDERKRELRINNFDNLYEDENKFSDKSSTLYKNSNDFDTFLPCIESVVTDSDFSDLAQEFAEFGKSFSKDSISFEKDYLFQNKKSNKKEFSKKFKVEVDPKTKYTYNNLYNINTEIYNSPSPTSLNRDVVEKEIKKYDNDVDRLDLRFIQNALLFQNKKDKREIYNPNENVLKALYETPNDKRLTKSFLDIDSDVNSFSNNKRLSSINKVDKDIEINEDDILLNSKNKVSYQNNCQNVRPIYLTNHQPVQPIQFYNKNYQKKSSTLPSKPSPLIESNNEYSDEIDIKSKNKTNMYGYDDDYTTDKYENSSRKIPPNNEYSISNSISSDDIPLANIKPSSTPTLSTISLSVPGDKSKCSSNDKSKKLNKPLIDLSTETTTIDYLKPAFTNSASNEKKEEKLSKKETKKKKKQLFSYCCSSKVLDNSFVEDGSKNYKKNLFIKCQKEQIHSFEAKRMNSSRNKSNTTSNISSLILSSSSKNDSIENNKENNRVSFKPNYLSRRSDSSSDCLSGVSSISTSSSCSINKSPTSPSSTFKNIIIDNSSMKEIKNLVNSDINNKSPPKSIIIPTNQTNTQYIQSKKENIFDERSSQISNNSIDTSSKSPNINSTESGCPIPEKKQVKYCTSYELCDDGNWKLVERRYNDSKVIKVEIISSKMI</sequence>
<feature type="region of interest" description="Disordered" evidence="1">
    <location>
        <begin position="638"/>
        <end position="663"/>
    </location>
</feature>
<evidence type="ECO:0000313" key="2">
    <source>
        <dbReference type="EMBL" id="ORX59951.1"/>
    </source>
</evidence>
<feature type="compositionally biased region" description="Low complexity" evidence="1">
    <location>
        <begin position="509"/>
        <end position="522"/>
    </location>
</feature>
<reference evidence="2 3" key="1">
    <citation type="submission" date="2016-08" db="EMBL/GenBank/DDBJ databases">
        <title>Genomes of anaerobic fungi encode conserved fungal cellulosomes for biomass hydrolysis.</title>
        <authorList>
            <consortium name="DOE Joint Genome Institute"/>
            <person name="Haitjema C.H."/>
            <person name="Gilmore S.P."/>
            <person name="Henske J.K."/>
            <person name="Solomon K.V."/>
            <person name="De Groot R."/>
            <person name="Kuo A."/>
            <person name="Mondo S.J."/>
            <person name="Salamov A.A."/>
            <person name="Labutti K."/>
            <person name="Zhao Z."/>
            <person name="Chiniquy J."/>
            <person name="Barry K."/>
            <person name="Brewer H.M."/>
            <person name="Purvine S.O."/>
            <person name="Wright A.T."/>
            <person name="Boxma B."/>
            <person name="Van Alen T."/>
            <person name="Hackstein J.H."/>
            <person name="Baker S.E."/>
            <person name="Grigoriev I.V."/>
            <person name="O'Malley M.A."/>
        </authorList>
    </citation>
    <scope>NUCLEOTIDE SEQUENCE [LARGE SCALE GENOMIC DNA]</scope>
    <source>
        <strain evidence="3">finn</strain>
    </source>
</reference>
<evidence type="ECO:0000313" key="3">
    <source>
        <dbReference type="Proteomes" id="UP000193719"/>
    </source>
</evidence>
<protein>
    <submittedName>
        <fullName evidence="2">Uncharacterized protein</fullName>
    </submittedName>
</protein>
<name>A0A1Y1VMW9_9FUNG</name>
<dbReference type="EMBL" id="MCFH01000002">
    <property type="protein sequence ID" value="ORX59951.1"/>
    <property type="molecule type" value="Genomic_DNA"/>
</dbReference>
<dbReference type="AlphaFoldDB" id="A0A1Y1VMW9"/>
<feature type="compositionally biased region" description="Polar residues" evidence="1">
    <location>
        <begin position="641"/>
        <end position="662"/>
    </location>
</feature>
<feature type="compositionally biased region" description="Low complexity" evidence="1">
    <location>
        <begin position="566"/>
        <end position="584"/>
    </location>
</feature>
<feature type="region of interest" description="Disordered" evidence="1">
    <location>
        <begin position="503"/>
        <end position="522"/>
    </location>
</feature>
<keyword evidence="3" id="KW-1185">Reference proteome</keyword>
<organism evidence="2 3">
    <name type="scientific">Piromyces finnis</name>
    <dbReference type="NCBI Taxonomy" id="1754191"/>
    <lineage>
        <taxon>Eukaryota</taxon>
        <taxon>Fungi</taxon>
        <taxon>Fungi incertae sedis</taxon>
        <taxon>Chytridiomycota</taxon>
        <taxon>Chytridiomycota incertae sedis</taxon>
        <taxon>Neocallimastigomycetes</taxon>
        <taxon>Neocallimastigales</taxon>
        <taxon>Neocallimastigaceae</taxon>
        <taxon>Piromyces</taxon>
    </lineage>
</organism>
<accession>A0A1Y1VMW9</accession>
<gene>
    <name evidence="2" type="ORF">BCR36DRAFT_579403</name>
</gene>
<evidence type="ECO:0000256" key="1">
    <source>
        <dbReference type="SAM" id="MobiDB-lite"/>
    </source>
</evidence>
<dbReference type="OrthoDB" id="2154226at2759"/>